<dbReference type="InterPro" id="IPR011051">
    <property type="entry name" value="RmlC_Cupin_sf"/>
</dbReference>
<keyword evidence="5" id="KW-0479">Metal-binding</keyword>
<proteinExistence type="inferred from homology"/>
<keyword evidence="4" id="KW-0883">Thioether bond</keyword>
<organism evidence="6 7">
    <name type="scientific">Rotaria sordida</name>
    <dbReference type="NCBI Taxonomy" id="392033"/>
    <lineage>
        <taxon>Eukaryota</taxon>
        <taxon>Metazoa</taxon>
        <taxon>Spiralia</taxon>
        <taxon>Gnathifera</taxon>
        <taxon>Rotifera</taxon>
        <taxon>Eurotatoria</taxon>
        <taxon>Bdelloidea</taxon>
        <taxon>Philodinida</taxon>
        <taxon>Philodinidae</taxon>
        <taxon>Rotaria</taxon>
    </lineage>
</organism>
<evidence type="ECO:0000256" key="5">
    <source>
        <dbReference type="PIRSR" id="PIRSR610300-51"/>
    </source>
</evidence>
<evidence type="ECO:0000256" key="1">
    <source>
        <dbReference type="ARBA" id="ARBA00004759"/>
    </source>
</evidence>
<evidence type="ECO:0000256" key="2">
    <source>
        <dbReference type="ARBA" id="ARBA00006622"/>
    </source>
</evidence>
<dbReference type="InterPro" id="IPR014710">
    <property type="entry name" value="RmlC-like_jellyroll"/>
</dbReference>
<dbReference type="Proteomes" id="UP000663864">
    <property type="component" value="Unassembled WGS sequence"/>
</dbReference>
<accession>A0A815BQ98</accession>
<dbReference type="GO" id="GO:0005506">
    <property type="term" value="F:iron ion binding"/>
    <property type="evidence" value="ECO:0007669"/>
    <property type="project" value="InterPro"/>
</dbReference>
<dbReference type="AlphaFoldDB" id="A0A815BQ98"/>
<protein>
    <recommendedName>
        <fullName evidence="3">cysteine dioxygenase</fullName>
        <ecNumber evidence="3">1.13.11.20</ecNumber>
    </recommendedName>
</protein>
<dbReference type="UniPathway" id="UPA00012">
    <property type="reaction ID" value="UER00537"/>
</dbReference>
<evidence type="ECO:0000313" key="7">
    <source>
        <dbReference type="Proteomes" id="UP000663864"/>
    </source>
</evidence>
<dbReference type="InterPro" id="IPR010300">
    <property type="entry name" value="CDO_1"/>
</dbReference>
<evidence type="ECO:0000256" key="4">
    <source>
        <dbReference type="ARBA" id="ARBA00022784"/>
    </source>
</evidence>
<evidence type="ECO:0000313" key="6">
    <source>
        <dbReference type="EMBL" id="CAF1276646.1"/>
    </source>
</evidence>
<name>A0A815BQ98_9BILA</name>
<dbReference type="GO" id="GO:0042412">
    <property type="term" value="P:taurine biosynthetic process"/>
    <property type="evidence" value="ECO:0007669"/>
    <property type="project" value="UniProtKB-UniPathway"/>
</dbReference>
<dbReference type="SUPFAM" id="SSF51182">
    <property type="entry name" value="RmlC-like cupins"/>
    <property type="match status" value="1"/>
</dbReference>
<comment type="similarity">
    <text evidence="2">Belongs to the cysteine dioxygenase family.</text>
</comment>
<feature type="binding site" evidence="5">
    <location>
        <position position="323"/>
    </location>
    <ligand>
        <name>Fe cation</name>
        <dbReference type="ChEBI" id="CHEBI:24875"/>
        <note>catalytic</note>
    </ligand>
</feature>
<feature type="binding site" evidence="5">
    <location>
        <position position="321"/>
    </location>
    <ligand>
        <name>Fe cation</name>
        <dbReference type="ChEBI" id="CHEBI:24875"/>
        <note>catalytic</note>
    </ligand>
</feature>
<comment type="caution">
    <text evidence="6">The sequence shown here is derived from an EMBL/GenBank/DDBJ whole genome shotgun (WGS) entry which is preliminary data.</text>
</comment>
<gene>
    <name evidence="6" type="ORF">ZHD862_LOCUS26705</name>
</gene>
<sequence>MQIWAIYMIEVEVASTPPQYSRSSSDANDPNVNWFSQPGTFWCPWKDGNCTNTLSVPGQGVVEIMQLKSIPFELRLSNKKDANNPTAYSIILSIDANQVILRTSSGTSDSSTESLHTLQSDDGSWHTYWISFSKITLKAIYGIGEVRPFFTILNSDLKKDDLQQIKEIQYIHVKMNNNDRMLINLGHLRDKLRFYIGQDPVIEEPPLIVLPQEQYTLEHEINHSAVLVNNLQKPCRQLYHSIYNFKLNTDDFPDFVDVIERSIRNPAGWCHTKLMEKANRFGKPNFLVTYLRITAGRVEGHAPGHSYVIEMWPPGHGSPIHKHGNAYSIIRVLRGRILVKLYPQLILNTSLYKPIETIFEEGQVTWMLPKLNQIHQLQNIDVHGKTAITIQCYKYGREDREHYEYFDYIANDGKSIGHFDPKSDMDYNEFKVLMKQERQNIF</sequence>
<keyword evidence="5" id="KW-0408">Iron</keyword>
<dbReference type="EC" id="1.13.11.20" evidence="3"/>
<dbReference type="EMBL" id="CAJNOT010002031">
    <property type="protein sequence ID" value="CAF1276646.1"/>
    <property type="molecule type" value="Genomic_DNA"/>
</dbReference>
<dbReference type="Gene3D" id="2.60.120.10">
    <property type="entry name" value="Jelly Rolls"/>
    <property type="match status" value="1"/>
</dbReference>
<dbReference type="GO" id="GO:0017172">
    <property type="term" value="F:cysteine dioxygenase activity"/>
    <property type="evidence" value="ECO:0007669"/>
    <property type="project" value="UniProtKB-EC"/>
</dbReference>
<evidence type="ECO:0000256" key="3">
    <source>
        <dbReference type="ARBA" id="ARBA00013133"/>
    </source>
</evidence>
<dbReference type="Pfam" id="PF05995">
    <property type="entry name" value="CDO_I"/>
    <property type="match status" value="1"/>
</dbReference>
<comment type="pathway">
    <text evidence="1">Organosulfur biosynthesis; taurine biosynthesis; hypotaurine from L-cysteine: step 1/2.</text>
</comment>
<feature type="binding site" evidence="5">
    <location>
        <position position="375"/>
    </location>
    <ligand>
        <name>Fe cation</name>
        <dbReference type="ChEBI" id="CHEBI:24875"/>
        <note>catalytic</note>
    </ligand>
</feature>
<reference evidence="6" key="1">
    <citation type="submission" date="2021-02" db="EMBL/GenBank/DDBJ databases">
        <authorList>
            <person name="Nowell W R."/>
        </authorList>
    </citation>
    <scope>NUCLEOTIDE SEQUENCE</scope>
</reference>